<dbReference type="GO" id="GO:0005615">
    <property type="term" value="C:extracellular space"/>
    <property type="evidence" value="ECO:0007669"/>
    <property type="project" value="TreeGrafter"/>
</dbReference>
<evidence type="ECO:0000256" key="6">
    <source>
        <dbReference type="ARBA" id="ARBA00023180"/>
    </source>
</evidence>
<dbReference type="GO" id="GO:0016913">
    <property type="term" value="F:follicle-stimulating hormone activity"/>
    <property type="evidence" value="ECO:0007669"/>
    <property type="project" value="TreeGrafter"/>
</dbReference>
<dbReference type="Gene3D" id="2.10.90.10">
    <property type="entry name" value="Cystine-knot cytokines"/>
    <property type="match status" value="1"/>
</dbReference>
<reference evidence="8" key="2">
    <citation type="submission" date="2025-08" db="UniProtKB">
        <authorList>
            <consortium name="Ensembl"/>
        </authorList>
    </citation>
    <scope>IDENTIFICATION</scope>
</reference>
<sequence length="73" mass="8008">NPSNPISDLCENTFLILTPPLSNPGAPVYQCTGCCFTRAYPTPLRSKKNMLVPKNNISEAPCCIAKEGKRVRQ</sequence>
<evidence type="ECO:0000256" key="1">
    <source>
        <dbReference type="ARBA" id="ARBA00004613"/>
    </source>
</evidence>
<dbReference type="SMART" id="SM00067">
    <property type="entry name" value="GHA"/>
    <property type="match status" value="1"/>
</dbReference>
<dbReference type="InterPro" id="IPR000476">
    <property type="entry name" value="Glyco_hormone"/>
</dbReference>
<keyword evidence="6 7" id="KW-0325">Glycoprotein</keyword>
<dbReference type="InterPro" id="IPR029034">
    <property type="entry name" value="Cystine-knot_cytokine"/>
</dbReference>
<dbReference type="PANTHER" id="PTHR11509">
    <property type="entry name" value="GLYCOPROTEIN HORMONE ALPHA CHAIN"/>
    <property type="match status" value="1"/>
</dbReference>
<comment type="subunit">
    <text evidence="7">Heterodimer of an alpha and a beta chain.</text>
</comment>
<keyword evidence="4 7" id="KW-0372">Hormone</keyword>
<keyword evidence="5" id="KW-1015">Disulfide bond</keyword>
<evidence type="ECO:0000256" key="2">
    <source>
        <dbReference type="ARBA" id="ARBA00009128"/>
    </source>
</evidence>
<evidence type="ECO:0000256" key="3">
    <source>
        <dbReference type="ARBA" id="ARBA00022525"/>
    </source>
</evidence>
<dbReference type="STRING" id="62062.ENSHHUP00000063657"/>
<dbReference type="AlphaFoldDB" id="A0A4W5PJL2"/>
<comment type="subcellular location">
    <subcellularLocation>
        <location evidence="1 7">Secreted</location>
    </subcellularLocation>
</comment>
<dbReference type="GO" id="GO:0010893">
    <property type="term" value="P:positive regulation of steroid biosynthetic process"/>
    <property type="evidence" value="ECO:0007669"/>
    <property type="project" value="TreeGrafter"/>
</dbReference>
<dbReference type="GO" id="GO:0016914">
    <property type="term" value="C:follicle-stimulating hormone complex"/>
    <property type="evidence" value="ECO:0007669"/>
    <property type="project" value="TreeGrafter"/>
</dbReference>
<evidence type="ECO:0000256" key="5">
    <source>
        <dbReference type="ARBA" id="ARBA00023157"/>
    </source>
</evidence>
<evidence type="ECO:0000256" key="7">
    <source>
        <dbReference type="RuleBase" id="RU362129"/>
    </source>
</evidence>
<dbReference type="SUPFAM" id="SSF57501">
    <property type="entry name" value="Cystine-knot cytokines"/>
    <property type="match status" value="1"/>
</dbReference>
<proteinExistence type="inferred from homology"/>
<evidence type="ECO:0000313" key="9">
    <source>
        <dbReference type="Proteomes" id="UP000314982"/>
    </source>
</evidence>
<comment type="similarity">
    <text evidence="2 7">Belongs to the glycoprotein hormones subunit alpha family.</text>
</comment>
<dbReference type="GeneTree" id="ENSGT00390000012242"/>
<dbReference type="Proteomes" id="UP000314982">
    <property type="component" value="Unassembled WGS sequence"/>
</dbReference>
<dbReference type="PRINTS" id="PR00274">
    <property type="entry name" value="GLYCOHORMONE"/>
</dbReference>
<keyword evidence="9" id="KW-1185">Reference proteome</keyword>
<reference evidence="8" key="3">
    <citation type="submission" date="2025-09" db="UniProtKB">
        <authorList>
            <consortium name="Ensembl"/>
        </authorList>
    </citation>
    <scope>IDENTIFICATION</scope>
</reference>
<reference evidence="9" key="1">
    <citation type="submission" date="2018-06" db="EMBL/GenBank/DDBJ databases">
        <title>Genome assembly of Danube salmon.</title>
        <authorList>
            <person name="Macqueen D.J."/>
            <person name="Gundappa M.K."/>
        </authorList>
    </citation>
    <scope>NUCLEOTIDE SEQUENCE [LARGE SCALE GENOMIC DNA]</scope>
</reference>
<evidence type="ECO:0000256" key="4">
    <source>
        <dbReference type="ARBA" id="ARBA00022702"/>
    </source>
</evidence>
<dbReference type="GO" id="GO:0006590">
    <property type="term" value="P:thyroid hormone generation"/>
    <property type="evidence" value="ECO:0007669"/>
    <property type="project" value="TreeGrafter"/>
</dbReference>
<dbReference type="Ensembl" id="ENSHHUT00000065804.1">
    <property type="protein sequence ID" value="ENSHHUP00000063657.1"/>
    <property type="gene ID" value="ENSHHUG00000037597.1"/>
</dbReference>
<dbReference type="Pfam" id="PF00236">
    <property type="entry name" value="Hormone_6"/>
    <property type="match status" value="1"/>
</dbReference>
<accession>A0A4W5PJL2</accession>
<keyword evidence="3 7" id="KW-0964">Secreted</keyword>
<evidence type="ECO:0000313" key="8">
    <source>
        <dbReference type="Ensembl" id="ENSHHUP00000063657.1"/>
    </source>
</evidence>
<organism evidence="8 9">
    <name type="scientific">Hucho hucho</name>
    <name type="common">huchen</name>
    <dbReference type="NCBI Taxonomy" id="62062"/>
    <lineage>
        <taxon>Eukaryota</taxon>
        <taxon>Metazoa</taxon>
        <taxon>Chordata</taxon>
        <taxon>Craniata</taxon>
        <taxon>Vertebrata</taxon>
        <taxon>Euteleostomi</taxon>
        <taxon>Actinopterygii</taxon>
        <taxon>Neopterygii</taxon>
        <taxon>Teleostei</taxon>
        <taxon>Protacanthopterygii</taxon>
        <taxon>Salmoniformes</taxon>
        <taxon>Salmonidae</taxon>
        <taxon>Salmoninae</taxon>
        <taxon>Hucho</taxon>
    </lineage>
</organism>
<dbReference type="PANTHER" id="PTHR11509:SF0">
    <property type="entry name" value="GLYCOPROTEIN HORMONES ALPHA CHAIN"/>
    <property type="match status" value="1"/>
</dbReference>
<dbReference type="PROSITE" id="PS50277">
    <property type="entry name" value="GLYCO_HORMONE_ALPHA_3"/>
    <property type="match status" value="1"/>
</dbReference>
<protein>
    <recommendedName>
        <fullName evidence="7">Glycoprotein hormones alpha chain</fullName>
    </recommendedName>
</protein>
<name>A0A4W5PJL2_9TELE</name>